<evidence type="ECO:0000313" key="2">
    <source>
        <dbReference type="Proteomes" id="UP000765509"/>
    </source>
</evidence>
<keyword evidence="2" id="KW-1185">Reference proteome</keyword>
<dbReference type="AlphaFoldDB" id="A0A9Q3FC98"/>
<dbReference type="Proteomes" id="UP000765509">
    <property type="component" value="Unassembled WGS sequence"/>
</dbReference>
<sequence length="119" mass="14421">MNERDRRELSRIITRHCRLTVAQVTDMLTTQVSTRTVQQEIHQLGKQSRIAPKKPYLRPQDFQRQLAFAHEHQHWRITDWARVIWTDELLFELGKKSYWVRVWRTASEKFDLENLAVNH</sequence>
<reference evidence="1" key="1">
    <citation type="submission" date="2021-03" db="EMBL/GenBank/DDBJ databases">
        <title>Draft genome sequence of rust myrtle Austropuccinia psidii MF-1, a brazilian biotype.</title>
        <authorList>
            <person name="Quecine M.C."/>
            <person name="Pachon D.M.R."/>
            <person name="Bonatelli M.L."/>
            <person name="Correr F.H."/>
            <person name="Franceschini L.M."/>
            <person name="Leite T.F."/>
            <person name="Margarido G.R.A."/>
            <person name="Almeida C.A."/>
            <person name="Ferrarezi J.A."/>
            <person name="Labate C.A."/>
        </authorList>
    </citation>
    <scope>NUCLEOTIDE SEQUENCE</scope>
    <source>
        <strain evidence="1">MF-1</strain>
    </source>
</reference>
<name>A0A9Q3FC98_9BASI</name>
<evidence type="ECO:0008006" key="3">
    <source>
        <dbReference type="Google" id="ProtNLM"/>
    </source>
</evidence>
<dbReference type="GO" id="GO:0003676">
    <property type="term" value="F:nucleic acid binding"/>
    <property type="evidence" value="ECO:0007669"/>
    <property type="project" value="InterPro"/>
</dbReference>
<dbReference type="InterPro" id="IPR036397">
    <property type="entry name" value="RNaseH_sf"/>
</dbReference>
<accession>A0A9Q3FC98</accession>
<dbReference type="EMBL" id="AVOT02039324">
    <property type="protein sequence ID" value="MBW0534351.1"/>
    <property type="molecule type" value="Genomic_DNA"/>
</dbReference>
<comment type="caution">
    <text evidence="1">The sequence shown here is derived from an EMBL/GenBank/DDBJ whole genome shotgun (WGS) entry which is preliminary data.</text>
</comment>
<protein>
    <recommendedName>
        <fullName evidence="3">Transposase Tc1-like domain-containing protein</fullName>
    </recommendedName>
</protein>
<organism evidence="1 2">
    <name type="scientific">Austropuccinia psidii MF-1</name>
    <dbReference type="NCBI Taxonomy" id="1389203"/>
    <lineage>
        <taxon>Eukaryota</taxon>
        <taxon>Fungi</taxon>
        <taxon>Dikarya</taxon>
        <taxon>Basidiomycota</taxon>
        <taxon>Pucciniomycotina</taxon>
        <taxon>Pucciniomycetes</taxon>
        <taxon>Pucciniales</taxon>
        <taxon>Sphaerophragmiaceae</taxon>
        <taxon>Austropuccinia</taxon>
    </lineage>
</organism>
<dbReference type="OrthoDB" id="6417450at2759"/>
<evidence type="ECO:0000313" key="1">
    <source>
        <dbReference type="EMBL" id="MBW0534351.1"/>
    </source>
</evidence>
<proteinExistence type="predicted"/>
<gene>
    <name evidence="1" type="ORF">O181_074066</name>
</gene>
<dbReference type="Gene3D" id="3.30.420.10">
    <property type="entry name" value="Ribonuclease H-like superfamily/Ribonuclease H"/>
    <property type="match status" value="1"/>
</dbReference>